<dbReference type="EMBL" id="JASBWV010000017">
    <property type="protein sequence ID" value="KAJ9121310.1"/>
    <property type="molecule type" value="Genomic_DNA"/>
</dbReference>
<dbReference type="Proteomes" id="UP001234202">
    <property type="component" value="Unassembled WGS sequence"/>
</dbReference>
<proteinExistence type="predicted"/>
<keyword evidence="2" id="KW-1185">Reference proteome</keyword>
<name>A0ACC2XCI2_9TREE</name>
<sequence>MGSTSASASFVNLRSSFMNQSPPPGNRYPLPPPVTGYHSHSHSGSGRERDTQHPSLLSASLHRHHSASALPPGAHGPAYASSAYQSSAPATNRSHAQTPPVYYHSPYEYDPPTTRKRRSSTNGSRISLLGGAAADPSPSSSEPRRLRGDSTGESDYGHGSGTNSPHMTPRTSFRMTPAPVPTHTPGSAASTQRRQQQQQHGYAVPGQSPGGLQQNTLPPVPPQTLTTSTSSSMPNADPSAVRRLAHLQCEQRRRESINGGFTTLRSILPETTNADSKAAILQKAINYIQNLEQVIRASGGKIENAVILSTPDALSSASTRKTKNSSLSTSTSEVTSPSHSEHRVTSEEPLRTSPWQADSTRTVDGEDDAMSPIRDAVEDMAVDMELEETASTTDTPRRPSTTGKRGALYMLGSVASAAAAAVTFDSKQRTNGTGHAHSQSHDATANKQSSSTTSSMRNRLGFLKSSASADAATPHVPARTPDGKHVDMHEERNKIDGVSWQHVERARV</sequence>
<reference evidence="1" key="1">
    <citation type="submission" date="2023-04" db="EMBL/GenBank/DDBJ databases">
        <title>Draft Genome sequencing of Naganishia species isolated from polar environments using Oxford Nanopore Technology.</title>
        <authorList>
            <person name="Leo P."/>
            <person name="Venkateswaran K."/>
        </authorList>
    </citation>
    <scope>NUCLEOTIDE SEQUENCE</scope>
    <source>
        <strain evidence="1">DBVPG 5303</strain>
    </source>
</reference>
<accession>A0ACC2XCI2</accession>
<protein>
    <submittedName>
        <fullName evidence="1">Uncharacterized protein</fullName>
    </submittedName>
</protein>
<gene>
    <name evidence="1" type="ORF">QFC24_004646</name>
</gene>
<organism evidence="1 2">
    <name type="scientific">Naganishia onofrii</name>
    <dbReference type="NCBI Taxonomy" id="1851511"/>
    <lineage>
        <taxon>Eukaryota</taxon>
        <taxon>Fungi</taxon>
        <taxon>Dikarya</taxon>
        <taxon>Basidiomycota</taxon>
        <taxon>Agaricomycotina</taxon>
        <taxon>Tremellomycetes</taxon>
        <taxon>Filobasidiales</taxon>
        <taxon>Filobasidiaceae</taxon>
        <taxon>Naganishia</taxon>
    </lineage>
</organism>
<evidence type="ECO:0000313" key="2">
    <source>
        <dbReference type="Proteomes" id="UP001234202"/>
    </source>
</evidence>
<evidence type="ECO:0000313" key="1">
    <source>
        <dbReference type="EMBL" id="KAJ9121310.1"/>
    </source>
</evidence>
<comment type="caution">
    <text evidence="1">The sequence shown here is derived from an EMBL/GenBank/DDBJ whole genome shotgun (WGS) entry which is preliminary data.</text>
</comment>